<dbReference type="Proteomes" id="UP000217343">
    <property type="component" value="Chromosome"/>
</dbReference>
<reference evidence="2 3" key="1">
    <citation type="submission" date="2017-06" db="EMBL/GenBank/DDBJ databases">
        <title>Sequencing and comparative analysis of myxobacterial genomes.</title>
        <authorList>
            <person name="Rupp O."/>
            <person name="Goesmann A."/>
            <person name="Sogaard-Andersen L."/>
        </authorList>
    </citation>
    <scope>NUCLEOTIDE SEQUENCE [LARGE SCALE GENOMIC DNA]</scope>
    <source>
        <strain evidence="2 3">DSM 14697</strain>
    </source>
</reference>
<protein>
    <recommendedName>
        <fullName evidence="1">PPM-type phosphatase domain-containing protein</fullName>
    </recommendedName>
</protein>
<dbReference type="InterPro" id="IPR001932">
    <property type="entry name" value="PPM-type_phosphatase-like_dom"/>
</dbReference>
<dbReference type="KEGG" id="mmas:MYMAC_006895"/>
<sequence length="306" mass="32432">MGLARFVRGRCPWGVRGPKRAAVSLSVSPHVPVQGHGRAMSALPFDIAAASVPGREHARAGRNNQDALCIRASEHGLVAVVTDGCGSQPCSEMGAQLGARRLAQAALVRLASGARVDAPTFLPGLRADVLSLLGELRGALGREVLGDFLFTVVGAVVTPALTLVFSAGDGVWALNGEVHPLGPFPGNAPPYLAYALMHGDAVPLTVQALVPTDEVHALLLGTDGVADLARLATSRLPERDELVGPLSRLWTEDRYFANPDALRRRLAMLNREAVRADFASQHLVRTPGLLPDDTTLVVLRRRMGRA</sequence>
<dbReference type="SUPFAM" id="SSF81606">
    <property type="entry name" value="PP2C-like"/>
    <property type="match status" value="1"/>
</dbReference>
<proteinExistence type="predicted"/>
<gene>
    <name evidence="2" type="ORF">MYMAC_006895</name>
</gene>
<accession>A0A286NVP2</accession>
<name>A0A286NVP2_9BACT</name>
<keyword evidence="3" id="KW-1185">Reference proteome</keyword>
<dbReference type="Pfam" id="PF13672">
    <property type="entry name" value="PP2C_2"/>
    <property type="match status" value="1"/>
</dbReference>
<dbReference type="InterPro" id="IPR036457">
    <property type="entry name" value="PPM-type-like_dom_sf"/>
</dbReference>
<dbReference type="EMBL" id="CP022203">
    <property type="protein sequence ID" value="ATB51237.1"/>
    <property type="molecule type" value="Genomic_DNA"/>
</dbReference>
<evidence type="ECO:0000259" key="1">
    <source>
        <dbReference type="Pfam" id="PF13672"/>
    </source>
</evidence>
<dbReference type="AlphaFoldDB" id="A0A286NVP2"/>
<evidence type="ECO:0000313" key="2">
    <source>
        <dbReference type="EMBL" id="ATB51237.1"/>
    </source>
</evidence>
<feature type="domain" description="PPM-type phosphatase" evidence="1">
    <location>
        <begin position="54"/>
        <end position="234"/>
    </location>
</feature>
<organism evidence="2 3">
    <name type="scientific">Corallococcus macrosporus DSM 14697</name>
    <dbReference type="NCBI Taxonomy" id="1189310"/>
    <lineage>
        <taxon>Bacteria</taxon>
        <taxon>Pseudomonadati</taxon>
        <taxon>Myxococcota</taxon>
        <taxon>Myxococcia</taxon>
        <taxon>Myxococcales</taxon>
        <taxon>Cystobacterineae</taxon>
        <taxon>Myxococcaceae</taxon>
        <taxon>Corallococcus</taxon>
    </lineage>
</organism>
<evidence type="ECO:0000313" key="3">
    <source>
        <dbReference type="Proteomes" id="UP000217343"/>
    </source>
</evidence>